<dbReference type="InterPro" id="IPR019734">
    <property type="entry name" value="TPR_rpt"/>
</dbReference>
<evidence type="ECO:0000256" key="4">
    <source>
        <dbReference type="SAM" id="MobiDB-lite"/>
    </source>
</evidence>
<accession>A0A177VEG1</accession>
<evidence type="ECO:0000256" key="3">
    <source>
        <dbReference type="PROSITE-ProRule" id="PRU00339"/>
    </source>
</evidence>
<feature type="region of interest" description="Disordered" evidence="4">
    <location>
        <begin position="585"/>
        <end position="615"/>
    </location>
</feature>
<dbReference type="GO" id="GO:0031415">
    <property type="term" value="C:NatA complex"/>
    <property type="evidence" value="ECO:0007669"/>
    <property type="project" value="TreeGrafter"/>
</dbReference>
<comment type="caution">
    <text evidence="6">The sequence shown here is derived from an EMBL/GenBank/DDBJ whole genome shotgun (WGS) entry which is preliminary data.</text>
</comment>
<evidence type="ECO:0000256" key="2">
    <source>
        <dbReference type="ARBA" id="ARBA00022803"/>
    </source>
</evidence>
<name>A0A177VEG1_9BASI</name>
<dbReference type="PANTHER" id="PTHR22767">
    <property type="entry name" value="N-TERMINAL ACETYLTRANSFERASE-RELATED"/>
    <property type="match status" value="1"/>
</dbReference>
<keyword evidence="8" id="KW-1185">Reference proteome</keyword>
<dbReference type="EMBL" id="CAJHJG010006645">
    <property type="protein sequence ID" value="CAD6958503.1"/>
    <property type="molecule type" value="Genomic_DNA"/>
</dbReference>
<dbReference type="Gene3D" id="1.25.40.1040">
    <property type="match status" value="1"/>
</dbReference>
<evidence type="ECO:0000256" key="1">
    <source>
        <dbReference type="ARBA" id="ARBA00022737"/>
    </source>
</evidence>
<reference evidence="5" key="3">
    <citation type="submission" date="2020-10" db="EMBL/GenBank/DDBJ databases">
        <authorList>
            <person name="Sedaghatjoo S."/>
        </authorList>
    </citation>
    <scope>NUCLEOTIDE SEQUENCE</scope>
    <source>
        <strain evidence="5">AZH3</strain>
    </source>
</reference>
<gene>
    <name evidence="6" type="ORF">A4X03_0g3963</name>
    <name evidence="5" type="ORF">JKIAZH3_G8143</name>
</gene>
<dbReference type="Gene3D" id="1.25.40.1010">
    <property type="match status" value="1"/>
</dbReference>
<dbReference type="InterPro" id="IPR013105">
    <property type="entry name" value="TPR_2"/>
</dbReference>
<dbReference type="InterPro" id="IPR021183">
    <property type="entry name" value="NatA_aux_su"/>
</dbReference>
<dbReference type="AlphaFoldDB" id="A0A177VEG1"/>
<dbReference type="SMART" id="SM00028">
    <property type="entry name" value="TPR"/>
    <property type="match status" value="4"/>
</dbReference>
<dbReference type="Pfam" id="PF07719">
    <property type="entry name" value="TPR_2"/>
    <property type="match status" value="1"/>
</dbReference>
<sequence length="905" mass="100310">MPPKRPAALPTKERVLFANLLQDYEKRKFRLGIKTADQILKKFPEHGETLAMKGLLVASLNRKQEGLELAKKGLRFDLSSFICWHALGIIYRMERNYQEAIKSYTRALHIEGGNINLLRELAFMHMQERNYGTLIDHRLTLLRVQPHFRTTWIALAVSHHAAGSVQEAVRVIEAFESTFRDVPKRHYEQSEIRLYLASLYEEAGRPKDVITYLARFNDDDIVDYAPRDEILARAYQKLGNSTEAAKLWQKLFKRNPEQKTYVHGLLEARGIKQGTTPASDIVTAFQTIGASVPTSNAVRRQLLSFLPAGDEFKTEADAYLLAGLKRGVPSLFNDLKSLYADSAKRDIIQSLAESHRSQWAASASDSPSSSAEAAAQESPSSLLWALYFLAQHYSAIGDGSKALDTIDAALAHSPTMPELYLTRARILKRVGDLHGAAHAMETGRLLDGQDRYMSSKGALYMLRIGEIEEAVKVVGLFTRPAVETPVADLLEMQALWYLVEEGLAWERKGVLNMALKRLDQVDKIFQEHYDDQMDFHTYCLRKVTLRGYIQTLRWENQLRSHPQYFRAALAAIDIYVRLHDDARLRTPSSSAASGQGSGSGKDMSEEARKAAKKAKKAEAKAAEDAAAAAAAAEKAKAEASKKKDKKANGNAAAAAAAAAAEEDEPAVPKDEDPEGVALLANEKPLDEAERFVKVLQTRADQRVETWFATFEVAIRRKAWLAAARALQYAKTIDPTNAEVHSHFVRFQKALPNLEDLPEHVRPAIKITLEAFNPSGLELEQYAKSLMQTYADSASHVLASAQALVEVRGSEGAKDEVVELALQLTRPEYKASLATLQAAQKLLVSTAQSSDRIAEFNTAASKQWPYANAFQTEAQREAAAQARAEERASWDAVPDGQDGVPAASSA</sequence>
<dbReference type="Proteomes" id="UP000077671">
    <property type="component" value="Unassembled WGS sequence"/>
</dbReference>
<protein>
    <submittedName>
        <fullName evidence="6">Uncharacterized protein</fullName>
    </submittedName>
</protein>
<reference evidence="6" key="1">
    <citation type="submission" date="2016-04" db="EMBL/GenBank/DDBJ databases">
        <authorList>
            <person name="Nguyen H.D."/>
            <person name="Kesanakurti P."/>
            <person name="Cullis J."/>
            <person name="Levesque C.A."/>
            <person name="Hambleton S."/>
        </authorList>
    </citation>
    <scope>NUCLEOTIDE SEQUENCE</scope>
    <source>
        <strain evidence="6">DAOMC 238032</strain>
    </source>
</reference>
<dbReference type="PANTHER" id="PTHR22767:SF2">
    <property type="entry name" value="N(ALPHA)-ACETYLTRANSFERASE 15_16, ISOFORM A"/>
    <property type="match status" value="1"/>
</dbReference>
<proteinExistence type="predicted"/>
<feature type="region of interest" description="Disordered" evidence="4">
    <location>
        <begin position="653"/>
        <end position="672"/>
    </location>
</feature>
<feature type="region of interest" description="Disordered" evidence="4">
    <location>
        <begin position="874"/>
        <end position="905"/>
    </location>
</feature>
<dbReference type="Pfam" id="PF12569">
    <property type="entry name" value="NatA_aux_su"/>
    <property type="match status" value="1"/>
</dbReference>
<evidence type="ECO:0000313" key="5">
    <source>
        <dbReference type="EMBL" id="CAD6958503.1"/>
    </source>
</evidence>
<dbReference type="SUPFAM" id="SSF48452">
    <property type="entry name" value="TPR-like"/>
    <property type="match status" value="2"/>
</dbReference>
<reference evidence="6" key="2">
    <citation type="journal article" date="2019" name="IMA Fungus">
        <title>Genome sequencing and comparison of five Tilletia species to identify candidate genes for the detection of regulated species infecting wheat.</title>
        <authorList>
            <person name="Nguyen H.D.T."/>
            <person name="Sultana T."/>
            <person name="Kesanakurti P."/>
            <person name="Hambleton S."/>
        </authorList>
    </citation>
    <scope>NUCLEOTIDE SEQUENCE</scope>
    <source>
        <strain evidence="6">DAOMC 238032</strain>
    </source>
</reference>
<evidence type="ECO:0000313" key="8">
    <source>
        <dbReference type="Proteomes" id="UP000836402"/>
    </source>
</evidence>
<organism evidence="6 7">
    <name type="scientific">Tilletia caries</name>
    <name type="common">wheat bunt fungus</name>
    <dbReference type="NCBI Taxonomy" id="13290"/>
    <lineage>
        <taxon>Eukaryota</taxon>
        <taxon>Fungi</taxon>
        <taxon>Dikarya</taxon>
        <taxon>Basidiomycota</taxon>
        <taxon>Ustilaginomycotina</taxon>
        <taxon>Exobasidiomycetes</taxon>
        <taxon>Tilletiales</taxon>
        <taxon>Tilletiaceae</taxon>
        <taxon>Tilletia</taxon>
    </lineage>
</organism>
<feature type="repeat" description="TPR" evidence="3">
    <location>
        <begin position="81"/>
        <end position="114"/>
    </location>
</feature>
<dbReference type="InterPro" id="IPR011990">
    <property type="entry name" value="TPR-like_helical_dom_sf"/>
</dbReference>
<evidence type="ECO:0000313" key="7">
    <source>
        <dbReference type="Proteomes" id="UP000077671"/>
    </source>
</evidence>
<keyword evidence="2 3" id="KW-0802">TPR repeat</keyword>
<dbReference type="EMBL" id="LWDD02000497">
    <property type="protein sequence ID" value="KAE8259886.1"/>
    <property type="molecule type" value="Genomic_DNA"/>
</dbReference>
<evidence type="ECO:0000313" key="6">
    <source>
        <dbReference type="EMBL" id="KAE8259886.1"/>
    </source>
</evidence>
<dbReference type="PROSITE" id="PS50005">
    <property type="entry name" value="TPR"/>
    <property type="match status" value="1"/>
</dbReference>
<dbReference type="PIRSF" id="PIRSF000422">
    <property type="entry name" value="N-terminal-AcTrfase-A_aux_su"/>
    <property type="match status" value="1"/>
</dbReference>
<dbReference type="Proteomes" id="UP000836402">
    <property type="component" value="Unassembled WGS sequence"/>
</dbReference>
<keyword evidence="1" id="KW-0677">Repeat</keyword>